<dbReference type="PANTHER" id="PTHR24148:SF73">
    <property type="entry name" value="HET DOMAIN PROTEIN (AFU_ORTHOLOGUE AFUA_8G01020)"/>
    <property type="match status" value="1"/>
</dbReference>
<feature type="domain" description="Heterokaryon incompatibility" evidence="3">
    <location>
        <begin position="169"/>
        <end position="330"/>
    </location>
</feature>
<sequence length="793" mass="87101">MLSIHVSLSMLMHMSPTAASGICACSMRAPLPGLIAGGRMAGPSRRLLPPPLPFYRYEQLPSPDAIRLLELHVRGPTDTGRQDEIHCSLKSFQPSQAPPYHALSYTWGHPLPSFSRPPAPAGFQHGVLGSEIQGAGGHDGDDADGMGPEQVVGSNDTSDGEGQALHDRDDARRFPITCDGRTMLVTVNLHDALHMLKETAAHHHADSMSDPAAPKHVWIDAVCVNQDDVVERNAQVARMAQTFLAAQSVVVWLGAEDQFTADAIAVIEAIASIPEPLWNSISYTDFFDSSSSSSSWHAKAGIDPIPHSSWLALIAFINRPWFRRAWVVQELTLARTATLVCGSQRVSWEKLDRTLNFVRSRRWYHHLSTDKMRHLAEIQAHPDRFGDDGFLASSTAFSMGAIYLSRTRRRFANKERRTSLHDLLQMHRETQATDPRDKVYAFLGLADPSSFPQPTTTTAAATDPPMIQPDYSLPVHQVYTGVTASLMRSQRDLRLLSHVQDASLTRIPGLPSWVPDYSVILDPYPLLFRGKCHWSAAGHQTWTPPAGAAGAQIMEREGLLPVTGYMIATISHAAAMPDEVPDSPAYWAGIVDTAAGLADWYPFRSTVTPANPAKQAPPQSRIEALWRTLVANSYARKHPAPAACGTLFIDYVLNTQARQALSGTTAPADFLPHHHRAPDRLIPAWHSLLDAEPAGSPYGRALYRERIACVVERMFQGTYEPIELAQLQHEFDVASGRMRRVFRTEGGFLGTGPRSLAAGDEVWVLGGASVPMVLRKGTTTAARRRLVGEAPRR</sequence>
<evidence type="ECO:0000256" key="1">
    <source>
        <dbReference type="SAM" id="MobiDB-lite"/>
    </source>
</evidence>
<dbReference type="InterPro" id="IPR010730">
    <property type="entry name" value="HET"/>
</dbReference>
<dbReference type="Proteomes" id="UP001270362">
    <property type="component" value="Unassembled WGS sequence"/>
</dbReference>
<protein>
    <submittedName>
        <fullName evidence="4">Heterokaryon incompatibility protein-domain-containing protein</fullName>
    </submittedName>
</protein>
<keyword evidence="5" id="KW-1185">Reference proteome</keyword>
<keyword evidence="2" id="KW-0732">Signal</keyword>
<gene>
    <name evidence="4" type="ORF">B0T22DRAFT_442379</name>
</gene>
<dbReference type="InterPro" id="IPR052895">
    <property type="entry name" value="HetReg/Transcr_Mod"/>
</dbReference>
<dbReference type="Pfam" id="PF06985">
    <property type="entry name" value="HET"/>
    <property type="match status" value="1"/>
</dbReference>
<evidence type="ECO:0000313" key="5">
    <source>
        <dbReference type="Proteomes" id="UP001270362"/>
    </source>
</evidence>
<comment type="caution">
    <text evidence="4">The sequence shown here is derived from an EMBL/GenBank/DDBJ whole genome shotgun (WGS) entry which is preliminary data.</text>
</comment>
<dbReference type="EMBL" id="JAULSO010000003">
    <property type="protein sequence ID" value="KAK3685188.1"/>
    <property type="molecule type" value="Genomic_DNA"/>
</dbReference>
<feature type="chain" id="PRO_5041953978" evidence="2">
    <location>
        <begin position="20"/>
        <end position="793"/>
    </location>
</feature>
<proteinExistence type="predicted"/>
<feature type="signal peptide" evidence="2">
    <location>
        <begin position="1"/>
        <end position="19"/>
    </location>
</feature>
<evidence type="ECO:0000259" key="3">
    <source>
        <dbReference type="Pfam" id="PF06985"/>
    </source>
</evidence>
<reference evidence="4" key="1">
    <citation type="journal article" date="2023" name="Mol. Phylogenet. Evol.">
        <title>Genome-scale phylogeny and comparative genomics of the fungal order Sordariales.</title>
        <authorList>
            <person name="Hensen N."/>
            <person name="Bonometti L."/>
            <person name="Westerberg I."/>
            <person name="Brannstrom I.O."/>
            <person name="Guillou S."/>
            <person name="Cros-Aarteil S."/>
            <person name="Calhoun S."/>
            <person name="Haridas S."/>
            <person name="Kuo A."/>
            <person name="Mondo S."/>
            <person name="Pangilinan J."/>
            <person name="Riley R."/>
            <person name="LaButti K."/>
            <person name="Andreopoulos B."/>
            <person name="Lipzen A."/>
            <person name="Chen C."/>
            <person name="Yan M."/>
            <person name="Daum C."/>
            <person name="Ng V."/>
            <person name="Clum A."/>
            <person name="Steindorff A."/>
            <person name="Ohm R.A."/>
            <person name="Martin F."/>
            <person name="Silar P."/>
            <person name="Natvig D.O."/>
            <person name="Lalanne C."/>
            <person name="Gautier V."/>
            <person name="Ament-Velasquez S.L."/>
            <person name="Kruys A."/>
            <person name="Hutchinson M.I."/>
            <person name="Powell A.J."/>
            <person name="Barry K."/>
            <person name="Miller A.N."/>
            <person name="Grigoriev I.V."/>
            <person name="Debuchy R."/>
            <person name="Gladieux P."/>
            <person name="Hiltunen Thoren M."/>
            <person name="Johannesson H."/>
        </authorList>
    </citation>
    <scope>NUCLEOTIDE SEQUENCE</scope>
    <source>
        <strain evidence="4">CBS 314.62</strain>
    </source>
</reference>
<feature type="region of interest" description="Disordered" evidence="1">
    <location>
        <begin position="125"/>
        <end position="165"/>
    </location>
</feature>
<dbReference type="AlphaFoldDB" id="A0AAE1CA61"/>
<dbReference type="PANTHER" id="PTHR24148">
    <property type="entry name" value="ANKYRIN REPEAT DOMAIN-CONTAINING PROTEIN 39 HOMOLOG-RELATED"/>
    <property type="match status" value="1"/>
</dbReference>
<organism evidence="4 5">
    <name type="scientific">Podospora appendiculata</name>
    <dbReference type="NCBI Taxonomy" id="314037"/>
    <lineage>
        <taxon>Eukaryota</taxon>
        <taxon>Fungi</taxon>
        <taxon>Dikarya</taxon>
        <taxon>Ascomycota</taxon>
        <taxon>Pezizomycotina</taxon>
        <taxon>Sordariomycetes</taxon>
        <taxon>Sordariomycetidae</taxon>
        <taxon>Sordariales</taxon>
        <taxon>Podosporaceae</taxon>
        <taxon>Podospora</taxon>
    </lineage>
</organism>
<name>A0AAE1CA61_9PEZI</name>
<accession>A0AAE1CA61</accession>
<reference evidence="4" key="2">
    <citation type="submission" date="2023-06" db="EMBL/GenBank/DDBJ databases">
        <authorList>
            <consortium name="Lawrence Berkeley National Laboratory"/>
            <person name="Haridas S."/>
            <person name="Hensen N."/>
            <person name="Bonometti L."/>
            <person name="Westerberg I."/>
            <person name="Brannstrom I.O."/>
            <person name="Guillou S."/>
            <person name="Cros-Aarteil S."/>
            <person name="Calhoun S."/>
            <person name="Kuo A."/>
            <person name="Mondo S."/>
            <person name="Pangilinan J."/>
            <person name="Riley R."/>
            <person name="Labutti K."/>
            <person name="Andreopoulos B."/>
            <person name="Lipzen A."/>
            <person name="Chen C."/>
            <person name="Yanf M."/>
            <person name="Daum C."/>
            <person name="Ng V."/>
            <person name="Clum A."/>
            <person name="Steindorff A."/>
            <person name="Ohm R."/>
            <person name="Martin F."/>
            <person name="Silar P."/>
            <person name="Natvig D."/>
            <person name="Lalanne C."/>
            <person name="Gautier V."/>
            <person name="Ament-Velasquez S.L."/>
            <person name="Kruys A."/>
            <person name="Hutchinson M.I."/>
            <person name="Powell A.J."/>
            <person name="Barry K."/>
            <person name="Miller A.N."/>
            <person name="Grigoriev I.V."/>
            <person name="Debuchy R."/>
            <person name="Gladieux P."/>
            <person name="Thoren M.H."/>
            <person name="Johannesson H."/>
        </authorList>
    </citation>
    <scope>NUCLEOTIDE SEQUENCE</scope>
    <source>
        <strain evidence="4">CBS 314.62</strain>
    </source>
</reference>
<evidence type="ECO:0000313" key="4">
    <source>
        <dbReference type="EMBL" id="KAK3685188.1"/>
    </source>
</evidence>
<evidence type="ECO:0000256" key="2">
    <source>
        <dbReference type="SAM" id="SignalP"/>
    </source>
</evidence>